<feature type="compositionally biased region" description="Polar residues" evidence="1">
    <location>
        <begin position="1"/>
        <end position="17"/>
    </location>
</feature>
<feature type="region of interest" description="Disordered" evidence="1">
    <location>
        <begin position="1"/>
        <end position="32"/>
    </location>
</feature>
<accession>A0A835CIK1</accession>
<keyword evidence="3" id="KW-1185">Reference proteome</keyword>
<evidence type="ECO:0000313" key="3">
    <source>
        <dbReference type="Proteomes" id="UP000634136"/>
    </source>
</evidence>
<dbReference type="AlphaFoldDB" id="A0A835CIK1"/>
<gene>
    <name evidence="2" type="ORF">G2W53_004879</name>
</gene>
<feature type="compositionally biased region" description="Basic residues" evidence="1">
    <location>
        <begin position="18"/>
        <end position="32"/>
    </location>
</feature>
<name>A0A835CIK1_9FABA</name>
<protein>
    <submittedName>
        <fullName evidence="2">Uncharacterized protein</fullName>
    </submittedName>
</protein>
<organism evidence="2 3">
    <name type="scientific">Senna tora</name>
    <dbReference type="NCBI Taxonomy" id="362788"/>
    <lineage>
        <taxon>Eukaryota</taxon>
        <taxon>Viridiplantae</taxon>
        <taxon>Streptophyta</taxon>
        <taxon>Embryophyta</taxon>
        <taxon>Tracheophyta</taxon>
        <taxon>Spermatophyta</taxon>
        <taxon>Magnoliopsida</taxon>
        <taxon>eudicotyledons</taxon>
        <taxon>Gunneridae</taxon>
        <taxon>Pentapetalae</taxon>
        <taxon>rosids</taxon>
        <taxon>fabids</taxon>
        <taxon>Fabales</taxon>
        <taxon>Fabaceae</taxon>
        <taxon>Caesalpinioideae</taxon>
        <taxon>Cassia clade</taxon>
        <taxon>Senna</taxon>
    </lineage>
</organism>
<dbReference type="EMBL" id="JAAIUW010000002">
    <property type="protein sequence ID" value="KAF7842581.1"/>
    <property type="molecule type" value="Genomic_DNA"/>
</dbReference>
<evidence type="ECO:0000313" key="2">
    <source>
        <dbReference type="EMBL" id="KAF7842581.1"/>
    </source>
</evidence>
<sequence length="32" mass="3576">MAPPATSSIQPSAQSLLHHQKRRHLLASSRRI</sequence>
<evidence type="ECO:0000256" key="1">
    <source>
        <dbReference type="SAM" id="MobiDB-lite"/>
    </source>
</evidence>
<proteinExistence type="predicted"/>
<dbReference type="Proteomes" id="UP000634136">
    <property type="component" value="Unassembled WGS sequence"/>
</dbReference>
<comment type="caution">
    <text evidence="2">The sequence shown here is derived from an EMBL/GenBank/DDBJ whole genome shotgun (WGS) entry which is preliminary data.</text>
</comment>
<reference evidence="2" key="1">
    <citation type="submission" date="2020-09" db="EMBL/GenBank/DDBJ databases">
        <title>Genome-Enabled Discovery of Anthraquinone Biosynthesis in Senna tora.</title>
        <authorList>
            <person name="Kang S.-H."/>
            <person name="Pandey R.P."/>
            <person name="Lee C.-M."/>
            <person name="Sim J.-S."/>
            <person name="Jeong J.-T."/>
            <person name="Choi B.-S."/>
            <person name="Jung M."/>
            <person name="Ginzburg D."/>
            <person name="Zhao K."/>
            <person name="Won S.Y."/>
            <person name="Oh T.-J."/>
            <person name="Yu Y."/>
            <person name="Kim N.-H."/>
            <person name="Lee O.R."/>
            <person name="Lee T.-H."/>
            <person name="Bashyal P."/>
            <person name="Kim T.-S."/>
            <person name="Lee W.-H."/>
            <person name="Kawkins C."/>
            <person name="Kim C.-K."/>
            <person name="Kim J.S."/>
            <person name="Ahn B.O."/>
            <person name="Rhee S.Y."/>
            <person name="Sohng J.K."/>
        </authorList>
    </citation>
    <scope>NUCLEOTIDE SEQUENCE</scope>
    <source>
        <tissue evidence="2">Leaf</tissue>
    </source>
</reference>